<dbReference type="InterPro" id="IPR021330">
    <property type="entry name" value="DUF2939"/>
</dbReference>
<dbReference type="Pfam" id="PF11159">
    <property type="entry name" value="DUF2939"/>
    <property type="match status" value="1"/>
</dbReference>
<gene>
    <name evidence="2" type="ORF">ACFPOB_21810</name>
</gene>
<dbReference type="EMBL" id="JBHSLW010000037">
    <property type="protein sequence ID" value="MFC5422206.1"/>
    <property type="molecule type" value="Genomic_DNA"/>
</dbReference>
<keyword evidence="1" id="KW-0732">Signal</keyword>
<sequence length="188" mass="20156">MLIGYWASPYLSVTRFALAANVGATEEVLARTDLRALRASFARQIVRTYLGRQPQTRSLDPLARQVVGSVATGYVDAIIAEHLTPQAIAALISARGARAQSGALLGQGVTLPRADLQGVWTLFANSGFDGLASFVVAVPAGPGAAEEERYRLRFGLAGLRWVLRAIELPRSALEKLADELKARVDRAS</sequence>
<dbReference type="RefSeq" id="WP_377800491.1">
    <property type="nucleotide sequence ID" value="NZ_JBHSLW010000037.1"/>
</dbReference>
<evidence type="ECO:0000313" key="2">
    <source>
        <dbReference type="EMBL" id="MFC5422206.1"/>
    </source>
</evidence>
<proteinExistence type="predicted"/>
<keyword evidence="3" id="KW-1185">Reference proteome</keyword>
<feature type="signal peptide" evidence="1">
    <location>
        <begin position="1"/>
        <end position="19"/>
    </location>
</feature>
<dbReference type="Proteomes" id="UP001596053">
    <property type="component" value="Unassembled WGS sequence"/>
</dbReference>
<organism evidence="2 3">
    <name type="scientific">Bosea eneae</name>
    <dbReference type="NCBI Taxonomy" id="151454"/>
    <lineage>
        <taxon>Bacteria</taxon>
        <taxon>Pseudomonadati</taxon>
        <taxon>Pseudomonadota</taxon>
        <taxon>Alphaproteobacteria</taxon>
        <taxon>Hyphomicrobiales</taxon>
        <taxon>Boseaceae</taxon>
        <taxon>Bosea</taxon>
    </lineage>
</organism>
<reference evidence="3" key="1">
    <citation type="journal article" date="2019" name="Int. J. Syst. Evol. Microbiol.">
        <title>The Global Catalogue of Microorganisms (GCM) 10K type strain sequencing project: providing services to taxonomists for standard genome sequencing and annotation.</title>
        <authorList>
            <consortium name="The Broad Institute Genomics Platform"/>
            <consortium name="The Broad Institute Genome Sequencing Center for Infectious Disease"/>
            <person name="Wu L."/>
            <person name="Ma J."/>
        </authorList>
    </citation>
    <scope>NUCLEOTIDE SEQUENCE [LARGE SCALE GENOMIC DNA]</scope>
    <source>
        <strain evidence="3">NCAIM B.01391</strain>
    </source>
</reference>
<evidence type="ECO:0000256" key="1">
    <source>
        <dbReference type="SAM" id="SignalP"/>
    </source>
</evidence>
<accession>A0ABW0IV21</accession>
<comment type="caution">
    <text evidence="2">The sequence shown here is derived from an EMBL/GenBank/DDBJ whole genome shotgun (WGS) entry which is preliminary data.</text>
</comment>
<name>A0ABW0IV21_9HYPH</name>
<protein>
    <submittedName>
        <fullName evidence="2">DUF2939 domain-containing protein</fullName>
    </submittedName>
</protein>
<evidence type="ECO:0000313" key="3">
    <source>
        <dbReference type="Proteomes" id="UP001596053"/>
    </source>
</evidence>
<feature type="chain" id="PRO_5046439009" evidence="1">
    <location>
        <begin position="20"/>
        <end position="188"/>
    </location>
</feature>